<evidence type="ECO:0000313" key="1">
    <source>
        <dbReference type="EMBL" id="MCY1013781.1"/>
    </source>
</evidence>
<dbReference type="AlphaFoldDB" id="A0A9X3J3H4"/>
<gene>
    <name evidence="1" type="ORF">OV079_51310</name>
</gene>
<dbReference type="Proteomes" id="UP001150924">
    <property type="component" value="Unassembled WGS sequence"/>
</dbReference>
<keyword evidence="2" id="KW-1185">Reference proteome</keyword>
<dbReference type="EMBL" id="JAPNKE010000002">
    <property type="protein sequence ID" value="MCY1013781.1"/>
    <property type="molecule type" value="Genomic_DNA"/>
</dbReference>
<reference evidence="1" key="1">
    <citation type="submission" date="2022-11" db="EMBL/GenBank/DDBJ databases">
        <title>Minimal conservation of predation-associated metabolite biosynthetic gene clusters underscores biosynthetic potential of Myxococcota including descriptions for ten novel species: Archangium lansinium sp. nov., Myxococcus landrumus sp. nov., Nannocystis bai.</title>
        <authorList>
            <person name="Ahearne A."/>
            <person name="Stevens C."/>
            <person name="Phillips K."/>
        </authorList>
    </citation>
    <scope>NUCLEOTIDE SEQUENCE</scope>
    <source>
        <strain evidence="1">Na p29</strain>
    </source>
</reference>
<comment type="caution">
    <text evidence="1">The sequence shown here is derived from an EMBL/GenBank/DDBJ whole genome shotgun (WGS) entry which is preliminary data.</text>
</comment>
<proteinExistence type="predicted"/>
<evidence type="ECO:0000313" key="2">
    <source>
        <dbReference type="Proteomes" id="UP001150924"/>
    </source>
</evidence>
<accession>A0A9X3J3H4</accession>
<protein>
    <submittedName>
        <fullName evidence="1">Uncharacterized protein</fullName>
    </submittedName>
</protein>
<sequence>MAHRTRPAPARREVTFTRGAADTWVGADPGEAPAGTYVTVSIIDPAGRRSDATPSNQI</sequence>
<organism evidence="1 2">
    <name type="scientific">Nannocystis pusilla</name>
    <dbReference type="NCBI Taxonomy" id="889268"/>
    <lineage>
        <taxon>Bacteria</taxon>
        <taxon>Pseudomonadati</taxon>
        <taxon>Myxococcota</taxon>
        <taxon>Polyangia</taxon>
        <taxon>Nannocystales</taxon>
        <taxon>Nannocystaceae</taxon>
        <taxon>Nannocystis</taxon>
    </lineage>
</organism>
<dbReference type="RefSeq" id="WP_267777908.1">
    <property type="nucleotide sequence ID" value="NZ_JAPNKE010000002.1"/>
</dbReference>
<name>A0A9X3J3H4_9BACT</name>